<dbReference type="Proteomes" id="UP000464053">
    <property type="component" value="Chromosome"/>
</dbReference>
<name>A0A6P1PVL8_9GAMM</name>
<dbReference type="KEGG" id="mint:C7M51_00198"/>
<organism evidence="1 2">
    <name type="scientific">Mixta intestinalis</name>
    <dbReference type="NCBI Taxonomy" id="1615494"/>
    <lineage>
        <taxon>Bacteria</taxon>
        <taxon>Pseudomonadati</taxon>
        <taxon>Pseudomonadota</taxon>
        <taxon>Gammaproteobacteria</taxon>
        <taxon>Enterobacterales</taxon>
        <taxon>Erwiniaceae</taxon>
        <taxon>Mixta</taxon>
    </lineage>
</organism>
<dbReference type="AlphaFoldDB" id="A0A6P1PVL8"/>
<evidence type="ECO:0000313" key="1">
    <source>
        <dbReference type="EMBL" id="QHM69939.1"/>
    </source>
</evidence>
<reference evidence="1 2" key="1">
    <citation type="submission" date="2018-03" db="EMBL/GenBank/DDBJ databases">
        <title>Pantoea intestinalis SRCM103226 isolated form the mealworm.</title>
        <authorList>
            <person name="Jeong D.-Y."/>
            <person name="Kim J.W."/>
        </authorList>
    </citation>
    <scope>NUCLEOTIDE SEQUENCE [LARGE SCALE GENOMIC DNA]</scope>
    <source>
        <strain evidence="1 2">SRCM103226</strain>
    </source>
</reference>
<protein>
    <submittedName>
        <fullName evidence="1">Uncharacterized protein</fullName>
    </submittedName>
</protein>
<keyword evidence="2" id="KW-1185">Reference proteome</keyword>
<gene>
    <name evidence="1" type="ORF">C7M51_00198</name>
</gene>
<accession>A0A6P1PVL8</accession>
<sequence length="38" mass="4640">MKLYELCHQIDNEDSSIDFEKNIYLICLSFLLWMLIML</sequence>
<evidence type="ECO:0000313" key="2">
    <source>
        <dbReference type="Proteomes" id="UP000464053"/>
    </source>
</evidence>
<proteinExistence type="predicted"/>
<dbReference type="EMBL" id="CP028271">
    <property type="protein sequence ID" value="QHM69939.1"/>
    <property type="molecule type" value="Genomic_DNA"/>
</dbReference>